<proteinExistence type="predicted"/>
<dbReference type="Proteomes" id="UP000324358">
    <property type="component" value="Unassembled WGS sequence"/>
</dbReference>
<name>A0A5D0R2U1_9FLAO</name>
<comment type="caution">
    <text evidence="2">The sequence shown here is derived from an EMBL/GenBank/DDBJ whole genome shotgun (WGS) entry which is preliminary data.</text>
</comment>
<evidence type="ECO:0000259" key="1">
    <source>
        <dbReference type="Pfam" id="PF14280"/>
    </source>
</evidence>
<feature type="domain" description="DUF4365" evidence="1">
    <location>
        <begin position="40"/>
        <end position="167"/>
    </location>
</feature>
<organism evidence="2 3">
    <name type="scientific">Bizionia algoritergicola</name>
    <dbReference type="NCBI Taxonomy" id="291187"/>
    <lineage>
        <taxon>Bacteria</taxon>
        <taxon>Pseudomonadati</taxon>
        <taxon>Bacteroidota</taxon>
        <taxon>Flavobacteriia</taxon>
        <taxon>Flavobacteriales</taxon>
        <taxon>Flavobacteriaceae</taxon>
        <taxon>Bizionia</taxon>
    </lineage>
</organism>
<sequence length="372" mass="43460">MWLVFNRNETAYFLHYVSYTRPLYAIQKLRVTNTDRTGVYVSALIFTKELNWIFREQPIVDVGIDALTEEVIESNPTGQFLATQIKTGLGNFHDAKTHLTLYVSKIHYHYWTNLNLPIILIAHLPESEETLWELISENTLIKTGTQWKLNIPKDKELNKDSKLELTKILKNEVQDDFIKSFIKQDISTTQIDEIIEESKSIDEAGFILNDMTEIIENLGTETNQLTEKINEFARMKVTKKDKRLVRTIKTYAEYLNNVAIKLNVRIDDFADYFSEGFRAYEKLTLIDFELNQNYKSLQETLDTINSLIPELQDSIDAMIHFRNEVSSLPTEYFHLKKARLKMINSINQIMEEFKLANSLSENFSKNLEEMLT</sequence>
<keyword evidence="3" id="KW-1185">Reference proteome</keyword>
<accession>A0A5D0R2U1</accession>
<protein>
    <submittedName>
        <fullName evidence="2">DUF4365 domain-containing protein</fullName>
    </submittedName>
</protein>
<dbReference type="EMBL" id="VSKL01000001">
    <property type="protein sequence ID" value="TYB75339.1"/>
    <property type="molecule type" value="Genomic_DNA"/>
</dbReference>
<evidence type="ECO:0000313" key="2">
    <source>
        <dbReference type="EMBL" id="TYB75339.1"/>
    </source>
</evidence>
<dbReference type="Pfam" id="PF14280">
    <property type="entry name" value="DUF4365"/>
    <property type="match status" value="1"/>
</dbReference>
<reference evidence="2 3" key="1">
    <citation type="submission" date="2019-08" db="EMBL/GenBank/DDBJ databases">
        <title>Genomes of Antarctic Bizionia species.</title>
        <authorList>
            <person name="Bowman J.P."/>
        </authorList>
    </citation>
    <scope>NUCLEOTIDE SEQUENCE [LARGE SCALE GENOMIC DNA]</scope>
    <source>
        <strain evidence="2 3">APA-1</strain>
    </source>
</reference>
<dbReference type="InterPro" id="IPR025375">
    <property type="entry name" value="DUF4365"/>
</dbReference>
<gene>
    <name evidence="2" type="ORF">ES675_04220</name>
</gene>
<evidence type="ECO:0000313" key="3">
    <source>
        <dbReference type="Proteomes" id="UP000324358"/>
    </source>
</evidence>
<dbReference type="OrthoDB" id="4951670at2"/>
<dbReference type="AlphaFoldDB" id="A0A5D0R2U1"/>